<keyword evidence="1" id="KW-1133">Transmembrane helix</keyword>
<feature type="transmembrane region" description="Helical" evidence="1">
    <location>
        <begin position="30"/>
        <end position="55"/>
    </location>
</feature>
<dbReference type="EMBL" id="BANC01000039">
    <property type="protein sequence ID" value="GAN80172.1"/>
    <property type="molecule type" value="Genomic_DNA"/>
</dbReference>
<name>A0A0D6PET7_9PROT</name>
<accession>A0A0D6PET7</accession>
<dbReference type="Proteomes" id="UP000032668">
    <property type="component" value="Unassembled WGS sequence"/>
</dbReference>
<evidence type="ECO:0000256" key="1">
    <source>
        <dbReference type="SAM" id="Phobius"/>
    </source>
</evidence>
<comment type="caution">
    <text evidence="2">The sequence shown here is derived from an EMBL/GenBank/DDBJ whole genome shotgun (WGS) entry which is preliminary data.</text>
</comment>
<keyword evidence="3" id="KW-1185">Reference proteome</keyword>
<evidence type="ECO:0000313" key="2">
    <source>
        <dbReference type="EMBL" id="GAN80172.1"/>
    </source>
</evidence>
<dbReference type="AlphaFoldDB" id="A0A0D6PET7"/>
<reference evidence="2 3" key="1">
    <citation type="submission" date="2012-11" db="EMBL/GenBank/DDBJ databases">
        <title>Whole genome sequence of Acidocella aminolytica 101 = DSM 11237.</title>
        <authorList>
            <person name="Azuma Y."/>
            <person name="Higashiura N."/>
            <person name="Hirakawa H."/>
            <person name="Matsushita K."/>
        </authorList>
    </citation>
    <scope>NUCLEOTIDE SEQUENCE [LARGE SCALE GENOMIC DNA]</scope>
    <source>
        <strain evidence="3">101 / DSM 11237</strain>
    </source>
</reference>
<proteinExistence type="predicted"/>
<protein>
    <submittedName>
        <fullName evidence="2">Uncharacterized protein</fullName>
    </submittedName>
</protein>
<keyword evidence="1" id="KW-0812">Transmembrane</keyword>
<gene>
    <name evidence="2" type="ORF">Aam_039_054</name>
</gene>
<keyword evidence="1" id="KW-0472">Membrane</keyword>
<evidence type="ECO:0000313" key="3">
    <source>
        <dbReference type="Proteomes" id="UP000032668"/>
    </source>
</evidence>
<sequence length="58" mass="5590">MVTMALAAGMAARPVAPVGAAIMIIGTANLIITGMAMAGGITTIIGIGMWGGGLLMGM</sequence>
<organism evidence="2 3">
    <name type="scientific">Acidocella aminolytica 101 = DSM 11237</name>
    <dbReference type="NCBI Taxonomy" id="1120923"/>
    <lineage>
        <taxon>Bacteria</taxon>
        <taxon>Pseudomonadati</taxon>
        <taxon>Pseudomonadota</taxon>
        <taxon>Alphaproteobacteria</taxon>
        <taxon>Acetobacterales</taxon>
        <taxon>Acidocellaceae</taxon>
        <taxon>Acidocella</taxon>
    </lineage>
</organism>